<reference evidence="1" key="1">
    <citation type="submission" date="2020-09" db="EMBL/GenBank/DDBJ databases">
        <title>Genome-Enabled Discovery of Anthraquinone Biosynthesis in Senna tora.</title>
        <authorList>
            <person name="Kang S.-H."/>
            <person name="Pandey R.P."/>
            <person name="Lee C.-M."/>
            <person name="Sim J.-S."/>
            <person name="Jeong J.-T."/>
            <person name="Choi B.-S."/>
            <person name="Jung M."/>
            <person name="Ginzburg D."/>
            <person name="Zhao K."/>
            <person name="Won S.Y."/>
            <person name="Oh T.-J."/>
            <person name="Yu Y."/>
            <person name="Kim N.-H."/>
            <person name="Lee O.R."/>
            <person name="Lee T.-H."/>
            <person name="Bashyal P."/>
            <person name="Kim T.-S."/>
            <person name="Lee W.-H."/>
            <person name="Kawkins C."/>
            <person name="Kim C.-K."/>
            <person name="Kim J.S."/>
            <person name="Ahn B.O."/>
            <person name="Rhee S.Y."/>
            <person name="Sohng J.K."/>
        </authorList>
    </citation>
    <scope>NUCLEOTIDE SEQUENCE</scope>
    <source>
        <tissue evidence="1">Leaf</tissue>
    </source>
</reference>
<comment type="caution">
    <text evidence="1">The sequence shown here is derived from an EMBL/GenBank/DDBJ whole genome shotgun (WGS) entry which is preliminary data.</text>
</comment>
<evidence type="ECO:0000313" key="1">
    <source>
        <dbReference type="EMBL" id="KAF7845149.1"/>
    </source>
</evidence>
<dbReference type="Proteomes" id="UP000634136">
    <property type="component" value="Unassembled WGS sequence"/>
</dbReference>
<dbReference type="AlphaFoldDB" id="A0A834XIZ9"/>
<name>A0A834XIZ9_9FABA</name>
<dbReference type="EMBL" id="JAAIUW010000001">
    <property type="protein sequence ID" value="KAF7845149.1"/>
    <property type="molecule type" value="Genomic_DNA"/>
</dbReference>
<accession>A0A834XIZ9</accession>
<organism evidence="1 2">
    <name type="scientific">Senna tora</name>
    <dbReference type="NCBI Taxonomy" id="362788"/>
    <lineage>
        <taxon>Eukaryota</taxon>
        <taxon>Viridiplantae</taxon>
        <taxon>Streptophyta</taxon>
        <taxon>Embryophyta</taxon>
        <taxon>Tracheophyta</taxon>
        <taxon>Spermatophyta</taxon>
        <taxon>Magnoliopsida</taxon>
        <taxon>eudicotyledons</taxon>
        <taxon>Gunneridae</taxon>
        <taxon>Pentapetalae</taxon>
        <taxon>rosids</taxon>
        <taxon>fabids</taxon>
        <taxon>Fabales</taxon>
        <taxon>Fabaceae</taxon>
        <taxon>Caesalpinioideae</taxon>
        <taxon>Cassia clade</taxon>
        <taxon>Senna</taxon>
    </lineage>
</organism>
<proteinExistence type="predicted"/>
<gene>
    <name evidence="1" type="ORF">G2W53_002054</name>
</gene>
<keyword evidence="2" id="KW-1185">Reference proteome</keyword>
<sequence length="19" mass="2339">MANNKFRKSEKAINDRYPR</sequence>
<protein>
    <submittedName>
        <fullName evidence="1">Uncharacterized protein</fullName>
    </submittedName>
</protein>
<evidence type="ECO:0000313" key="2">
    <source>
        <dbReference type="Proteomes" id="UP000634136"/>
    </source>
</evidence>